<gene>
    <name evidence="1" type="ORF">AHMF7605_14745</name>
</gene>
<dbReference type="GO" id="GO:0032259">
    <property type="term" value="P:methylation"/>
    <property type="evidence" value="ECO:0007669"/>
    <property type="project" value="UniProtKB-KW"/>
</dbReference>
<proteinExistence type="predicted"/>
<keyword evidence="2" id="KW-1185">Reference proteome</keyword>
<dbReference type="SUPFAM" id="SSF53335">
    <property type="entry name" value="S-adenosyl-L-methionine-dependent methyltransferases"/>
    <property type="match status" value="1"/>
</dbReference>
<dbReference type="Proteomes" id="UP000240357">
    <property type="component" value="Unassembled WGS sequence"/>
</dbReference>
<keyword evidence="1" id="KW-0489">Methyltransferase</keyword>
<dbReference type="RefSeq" id="WP_106930561.1">
    <property type="nucleotide sequence ID" value="NZ_PYFT01000001.1"/>
</dbReference>
<dbReference type="Pfam" id="PF13489">
    <property type="entry name" value="Methyltransf_23"/>
    <property type="match status" value="1"/>
</dbReference>
<dbReference type="OrthoDB" id="1143568at2"/>
<accession>A0A2T2YGM5</accession>
<sequence>MDVFGEALRDFYTDNFTQKLVLHTSYGEPEVMPLDIFFRDEEEMSEVELEALNCCYGKVLDIGAGVGSHALALQELDLEVTALEISSQAADIMRQRGVKKIINQDIFSYSGDKYDTLLLLMNGIGLVGDIAGLRLFLQHAKTILNPNGQLVFDSSDITYLYEGNLPDQEQYYGEITYQYEYRQVKGEWFKWLYIDQDTLATIAGEEGWLTIIQYEDEQDQYLARLILA</sequence>
<name>A0A2T2YGM5_9BACT</name>
<dbReference type="EMBL" id="PYFT01000001">
    <property type="protein sequence ID" value="PSR54676.1"/>
    <property type="molecule type" value="Genomic_DNA"/>
</dbReference>
<evidence type="ECO:0000313" key="2">
    <source>
        <dbReference type="Proteomes" id="UP000240357"/>
    </source>
</evidence>
<evidence type="ECO:0000313" key="1">
    <source>
        <dbReference type="EMBL" id="PSR54676.1"/>
    </source>
</evidence>
<protein>
    <submittedName>
        <fullName evidence="1">SAM-dependent methyltransferase</fullName>
    </submittedName>
</protein>
<reference evidence="1 2" key="1">
    <citation type="submission" date="2018-03" db="EMBL/GenBank/DDBJ databases">
        <title>Adhaeribacter sp. HMF7605 Genome sequencing and assembly.</title>
        <authorList>
            <person name="Kang H."/>
            <person name="Kang J."/>
            <person name="Cha I."/>
            <person name="Kim H."/>
            <person name="Joh K."/>
        </authorList>
    </citation>
    <scope>NUCLEOTIDE SEQUENCE [LARGE SCALE GENOMIC DNA]</scope>
    <source>
        <strain evidence="1 2">HMF7605</strain>
    </source>
</reference>
<dbReference type="AlphaFoldDB" id="A0A2T2YGM5"/>
<organism evidence="1 2">
    <name type="scientific">Adhaeribacter arboris</name>
    <dbReference type="NCBI Taxonomy" id="2072846"/>
    <lineage>
        <taxon>Bacteria</taxon>
        <taxon>Pseudomonadati</taxon>
        <taxon>Bacteroidota</taxon>
        <taxon>Cytophagia</taxon>
        <taxon>Cytophagales</taxon>
        <taxon>Hymenobacteraceae</taxon>
        <taxon>Adhaeribacter</taxon>
    </lineage>
</organism>
<dbReference type="GO" id="GO:0008168">
    <property type="term" value="F:methyltransferase activity"/>
    <property type="evidence" value="ECO:0007669"/>
    <property type="project" value="UniProtKB-KW"/>
</dbReference>
<keyword evidence="1" id="KW-0808">Transferase</keyword>
<comment type="caution">
    <text evidence="1">The sequence shown here is derived from an EMBL/GenBank/DDBJ whole genome shotgun (WGS) entry which is preliminary data.</text>
</comment>
<dbReference type="Gene3D" id="3.40.50.150">
    <property type="entry name" value="Vaccinia Virus protein VP39"/>
    <property type="match status" value="1"/>
</dbReference>
<dbReference type="CDD" id="cd02440">
    <property type="entry name" value="AdoMet_MTases"/>
    <property type="match status" value="1"/>
</dbReference>
<dbReference type="InterPro" id="IPR029063">
    <property type="entry name" value="SAM-dependent_MTases_sf"/>
</dbReference>